<proteinExistence type="inferred from homology"/>
<feature type="transmembrane region" description="Helical" evidence="10">
    <location>
        <begin position="452"/>
        <end position="471"/>
    </location>
</feature>
<feature type="transmembrane region" description="Helical" evidence="10">
    <location>
        <begin position="231"/>
        <end position="250"/>
    </location>
</feature>
<evidence type="ECO:0000256" key="4">
    <source>
        <dbReference type="ARBA" id="ARBA00022692"/>
    </source>
</evidence>
<keyword evidence="5 10" id="KW-0732">Signal</keyword>
<keyword evidence="9 10" id="KW-0472">Membrane</keyword>
<feature type="transmembrane region" description="Helical" evidence="10">
    <location>
        <begin position="551"/>
        <end position="581"/>
    </location>
</feature>
<feature type="transmembrane region" description="Helical" evidence="10">
    <location>
        <begin position="291"/>
        <end position="320"/>
    </location>
</feature>
<evidence type="ECO:0000256" key="8">
    <source>
        <dbReference type="ARBA" id="ARBA00023034"/>
    </source>
</evidence>
<keyword evidence="7 10" id="KW-1133">Transmembrane helix</keyword>
<reference evidence="11" key="1">
    <citation type="submission" date="2018-02" db="EMBL/GenBank/DDBJ databases">
        <authorList>
            <person name="Cohen D.B."/>
            <person name="Kent A.D."/>
        </authorList>
    </citation>
    <scope>NUCLEOTIDE SEQUENCE</scope>
</reference>
<dbReference type="AlphaFoldDB" id="A0A2N9EI93"/>
<feature type="transmembrane region" description="Helical" evidence="10">
    <location>
        <begin position="516"/>
        <end position="539"/>
    </location>
</feature>
<evidence type="ECO:0000256" key="9">
    <source>
        <dbReference type="ARBA" id="ARBA00023136"/>
    </source>
</evidence>
<feature type="signal peptide" evidence="10">
    <location>
        <begin position="1"/>
        <end position="23"/>
    </location>
</feature>
<dbReference type="PANTHER" id="PTHR10766:SF14">
    <property type="entry name" value="TRANSMEMBRANE 9 SUPERFAMILY MEMBER 2"/>
    <property type="match status" value="1"/>
</dbReference>
<evidence type="ECO:0000256" key="7">
    <source>
        <dbReference type="ARBA" id="ARBA00022989"/>
    </source>
</evidence>
<evidence type="ECO:0000256" key="10">
    <source>
        <dbReference type="RuleBase" id="RU363079"/>
    </source>
</evidence>
<dbReference type="PANTHER" id="PTHR10766">
    <property type="entry name" value="TRANSMEMBRANE 9 SUPERFAMILY PROTEIN"/>
    <property type="match status" value="1"/>
</dbReference>
<feature type="transmembrane region" description="Helical" evidence="10">
    <location>
        <begin position="361"/>
        <end position="386"/>
    </location>
</feature>
<evidence type="ECO:0000256" key="6">
    <source>
        <dbReference type="ARBA" id="ARBA00022753"/>
    </source>
</evidence>
<evidence type="ECO:0000313" key="11">
    <source>
        <dbReference type="EMBL" id="SPC74279.1"/>
    </source>
</evidence>
<dbReference type="InterPro" id="IPR004240">
    <property type="entry name" value="EMP70"/>
</dbReference>
<comment type="subcellular location">
    <subcellularLocation>
        <location evidence="1">Endosome membrane</location>
        <topology evidence="1">Multi-pass membrane protein</topology>
    </subcellularLocation>
    <subcellularLocation>
        <location evidence="2">Golgi apparatus membrane</location>
        <topology evidence="2">Multi-pass membrane protein</topology>
    </subcellularLocation>
</comment>
<comment type="similarity">
    <text evidence="3 10">Belongs to the nonaspanin (TM9SF) (TC 9.A.2) family.</text>
</comment>
<dbReference type="Pfam" id="PF02990">
    <property type="entry name" value="EMP70"/>
    <property type="match status" value="1"/>
</dbReference>
<feature type="transmembrane region" description="Helical" evidence="10">
    <location>
        <begin position="392"/>
        <end position="414"/>
    </location>
</feature>
<keyword evidence="4 10" id="KW-0812">Transmembrane</keyword>
<dbReference type="GO" id="GO:0000139">
    <property type="term" value="C:Golgi membrane"/>
    <property type="evidence" value="ECO:0007669"/>
    <property type="project" value="UniProtKB-SubCell"/>
</dbReference>
<keyword evidence="6" id="KW-0967">Endosome</keyword>
<sequence length="591" mass="67535">MEKLVAIFFSAILVMCCGSLVRSDAIDHHYKAGDLVPLYANKVGPLNNPSETYRYFDLPFCFPVADYVIEKKETLGEVLNGDRLVSAPYKLEFLSEKDSQVVCRKNLTKEEVSQFRNVIKRDYYFQFYLDDLPLWGFIGMINRLDSTGQNERYLLFKHLQFEVLFNKDRVIGINLTNTNAVADLTEDRGLLVDFVYTVIWKETDTIFEDRMKNYLPSFSSPNYFHIHWNSLSNSFVTILFLTGCLVAFYMRVLKKDFMEHTYDEVLADDQEEKGWKYILGDVFRYPNHKSLFAVVLGSGTQLFTLTILILILGLVGVFYPCNRGNLLTALVVIYAITSGIAGYTSTFFYCQLEGENWARNLLLTGCLSCGPLLFTFCSLNTVAIAYKATAALPFGTILLIVVLWIFVAFPLLVLGGIAGKNRKVEFQAPCHTTKCPRDIPPLRWYRGVLPQMALAGILPFSVIFVELSYIFTSVWGYMFYILYDIIFVVFIILLIVTALVTVALTYFQLAAEDHKWWWRSFLCGGSTGLYVFGYCFYYYYARADMSGFLQISFFFGYMACISCGIFLMLGTVGFLASLLFVRHIYGSIKCD</sequence>
<dbReference type="GO" id="GO:0010008">
    <property type="term" value="C:endosome membrane"/>
    <property type="evidence" value="ECO:0007669"/>
    <property type="project" value="UniProtKB-SubCell"/>
</dbReference>
<protein>
    <recommendedName>
        <fullName evidence="10">Transmembrane 9 superfamily member</fullName>
    </recommendedName>
</protein>
<name>A0A2N9EI93_FAGSY</name>
<feature type="chain" id="PRO_5014493996" description="Transmembrane 9 superfamily member" evidence="10">
    <location>
        <begin position="24"/>
        <end position="591"/>
    </location>
</feature>
<feature type="transmembrane region" description="Helical" evidence="10">
    <location>
        <begin position="326"/>
        <end position="349"/>
    </location>
</feature>
<evidence type="ECO:0000256" key="1">
    <source>
        <dbReference type="ARBA" id="ARBA00004337"/>
    </source>
</evidence>
<evidence type="ECO:0000256" key="5">
    <source>
        <dbReference type="ARBA" id="ARBA00022729"/>
    </source>
</evidence>
<organism evidence="11">
    <name type="scientific">Fagus sylvatica</name>
    <name type="common">Beechnut</name>
    <dbReference type="NCBI Taxonomy" id="28930"/>
    <lineage>
        <taxon>Eukaryota</taxon>
        <taxon>Viridiplantae</taxon>
        <taxon>Streptophyta</taxon>
        <taxon>Embryophyta</taxon>
        <taxon>Tracheophyta</taxon>
        <taxon>Spermatophyta</taxon>
        <taxon>Magnoliopsida</taxon>
        <taxon>eudicotyledons</taxon>
        <taxon>Gunneridae</taxon>
        <taxon>Pentapetalae</taxon>
        <taxon>rosids</taxon>
        <taxon>fabids</taxon>
        <taxon>Fagales</taxon>
        <taxon>Fagaceae</taxon>
        <taxon>Fagus</taxon>
    </lineage>
</organism>
<accession>A0A2N9EI93</accession>
<keyword evidence="8" id="KW-0333">Golgi apparatus</keyword>
<dbReference type="GO" id="GO:0072657">
    <property type="term" value="P:protein localization to membrane"/>
    <property type="evidence" value="ECO:0007669"/>
    <property type="project" value="TreeGrafter"/>
</dbReference>
<feature type="transmembrane region" description="Helical" evidence="10">
    <location>
        <begin position="477"/>
        <end position="504"/>
    </location>
</feature>
<evidence type="ECO:0000256" key="3">
    <source>
        <dbReference type="ARBA" id="ARBA00005227"/>
    </source>
</evidence>
<dbReference type="EMBL" id="OIVN01000102">
    <property type="protein sequence ID" value="SPC74279.1"/>
    <property type="molecule type" value="Genomic_DNA"/>
</dbReference>
<gene>
    <name evidence="11" type="ORF">FSB_LOCUS2161</name>
</gene>
<evidence type="ECO:0000256" key="2">
    <source>
        <dbReference type="ARBA" id="ARBA00004653"/>
    </source>
</evidence>